<evidence type="ECO:0000313" key="1">
    <source>
        <dbReference type="EMBL" id="JAH16725.1"/>
    </source>
</evidence>
<organism evidence="1">
    <name type="scientific">Anguilla anguilla</name>
    <name type="common">European freshwater eel</name>
    <name type="synonym">Muraena anguilla</name>
    <dbReference type="NCBI Taxonomy" id="7936"/>
    <lineage>
        <taxon>Eukaryota</taxon>
        <taxon>Metazoa</taxon>
        <taxon>Chordata</taxon>
        <taxon>Craniata</taxon>
        <taxon>Vertebrata</taxon>
        <taxon>Euteleostomi</taxon>
        <taxon>Actinopterygii</taxon>
        <taxon>Neopterygii</taxon>
        <taxon>Teleostei</taxon>
        <taxon>Anguilliformes</taxon>
        <taxon>Anguillidae</taxon>
        <taxon>Anguilla</taxon>
    </lineage>
</organism>
<dbReference type="AlphaFoldDB" id="A0A0E9QK62"/>
<reference evidence="1" key="2">
    <citation type="journal article" date="2015" name="Fish Shellfish Immunol.">
        <title>Early steps in the European eel (Anguilla anguilla)-Vibrio vulnificus interaction in the gills: Role of the RtxA13 toxin.</title>
        <authorList>
            <person name="Callol A."/>
            <person name="Pajuelo D."/>
            <person name="Ebbesson L."/>
            <person name="Teles M."/>
            <person name="MacKenzie S."/>
            <person name="Amaro C."/>
        </authorList>
    </citation>
    <scope>NUCLEOTIDE SEQUENCE</scope>
</reference>
<accession>A0A0E9QK62</accession>
<sequence>MFKHKSNSYRESHLKTKPMKWCLHRRPSASVRPF</sequence>
<dbReference type="EMBL" id="GBXM01091852">
    <property type="protein sequence ID" value="JAH16725.1"/>
    <property type="molecule type" value="Transcribed_RNA"/>
</dbReference>
<protein>
    <submittedName>
        <fullName evidence="1">Uncharacterized protein</fullName>
    </submittedName>
</protein>
<proteinExistence type="predicted"/>
<reference evidence="1" key="1">
    <citation type="submission" date="2014-11" db="EMBL/GenBank/DDBJ databases">
        <authorList>
            <person name="Amaro Gonzalez C."/>
        </authorList>
    </citation>
    <scope>NUCLEOTIDE SEQUENCE</scope>
</reference>
<name>A0A0E9QK62_ANGAN</name>